<dbReference type="EMBL" id="JBHRZI010000011">
    <property type="protein sequence ID" value="MFC3891623.1"/>
    <property type="molecule type" value="Genomic_DNA"/>
</dbReference>
<evidence type="ECO:0000313" key="2">
    <source>
        <dbReference type="Proteomes" id="UP001595690"/>
    </source>
</evidence>
<organism evidence="1 2">
    <name type="scientific">Lentzea rhizosphaerae</name>
    <dbReference type="NCBI Taxonomy" id="2041025"/>
    <lineage>
        <taxon>Bacteria</taxon>
        <taxon>Bacillati</taxon>
        <taxon>Actinomycetota</taxon>
        <taxon>Actinomycetes</taxon>
        <taxon>Pseudonocardiales</taxon>
        <taxon>Pseudonocardiaceae</taxon>
        <taxon>Lentzea</taxon>
    </lineage>
</organism>
<evidence type="ECO:0000313" key="1">
    <source>
        <dbReference type="EMBL" id="MFC3891623.1"/>
    </source>
</evidence>
<accession>A0ABV8BN09</accession>
<comment type="caution">
    <text evidence="1">The sequence shown here is derived from an EMBL/GenBank/DDBJ whole genome shotgun (WGS) entry which is preliminary data.</text>
</comment>
<dbReference type="Proteomes" id="UP001595690">
    <property type="component" value="Unassembled WGS sequence"/>
</dbReference>
<gene>
    <name evidence="1" type="ORF">ACFOWZ_09050</name>
</gene>
<keyword evidence="2" id="KW-1185">Reference proteome</keyword>
<proteinExistence type="predicted"/>
<reference evidence="2" key="1">
    <citation type="journal article" date="2019" name="Int. J. Syst. Evol. Microbiol.">
        <title>The Global Catalogue of Microorganisms (GCM) 10K type strain sequencing project: providing services to taxonomists for standard genome sequencing and annotation.</title>
        <authorList>
            <consortium name="The Broad Institute Genomics Platform"/>
            <consortium name="The Broad Institute Genome Sequencing Center for Infectious Disease"/>
            <person name="Wu L."/>
            <person name="Ma J."/>
        </authorList>
    </citation>
    <scope>NUCLEOTIDE SEQUENCE [LARGE SCALE GENOMIC DNA]</scope>
    <source>
        <strain evidence="2">CGMCC 4.7405</strain>
    </source>
</reference>
<protein>
    <submittedName>
        <fullName evidence="1">Uncharacterized protein</fullName>
    </submittedName>
</protein>
<name>A0ABV8BN09_9PSEU</name>
<dbReference type="RefSeq" id="WP_382371054.1">
    <property type="nucleotide sequence ID" value="NZ_JBHRZI010000011.1"/>
</dbReference>
<sequence length="208" mass="23322">MKAQNVDISTLMFTEYVGSRNSRRIDIVKEQRSIHDAEDGVCRAFYQRMRDAMRRAANSPSPENELNTAIARANRRGQERAFTEIKAGFLPWFSGLKASGVRTRPSVLTVGELDLKVQPHLGLRLPDGTTWVVLAYLKEPVLQLDAANIALRILQRTVDETLPGAVPVVLDARRGKPFFESKRSRPDRLDPLIAAEAAGYVVHWRMAA</sequence>